<evidence type="ECO:0000313" key="2">
    <source>
        <dbReference type="Proteomes" id="UP000289996"/>
    </source>
</evidence>
<dbReference type="SUPFAM" id="SSF53756">
    <property type="entry name" value="UDP-Glycosyltransferase/glycogen phosphorylase"/>
    <property type="match status" value="1"/>
</dbReference>
<dbReference type="InterPro" id="IPR050194">
    <property type="entry name" value="Glycosyltransferase_grp1"/>
</dbReference>
<reference evidence="1 2" key="1">
    <citation type="submission" date="2018-11" db="EMBL/GenBank/DDBJ databases">
        <authorList>
            <person name="Wuyts S."/>
        </authorList>
    </citation>
    <scope>NUCLEOTIDE SEQUENCE [LARGE SCALE GENOMIC DNA]</scope>
    <source>
        <strain evidence="1">Lactobacillus mudanjiangensis AMBF249</strain>
    </source>
</reference>
<dbReference type="GO" id="GO:0016757">
    <property type="term" value="F:glycosyltransferase activity"/>
    <property type="evidence" value="ECO:0007669"/>
    <property type="project" value="TreeGrafter"/>
</dbReference>
<dbReference type="AlphaFoldDB" id="A0A660DWD4"/>
<keyword evidence="2" id="KW-1185">Reference proteome</keyword>
<keyword evidence="1" id="KW-0808">Transferase</keyword>
<gene>
    <name evidence="1" type="ORF">MUDAN_MDHGFNIF_02509</name>
</gene>
<protein>
    <submittedName>
        <fullName evidence="1">Glycosyl transferase family 1 [Lactobacillus pentosus]</fullName>
    </submittedName>
</protein>
<dbReference type="PANTHER" id="PTHR45947">
    <property type="entry name" value="SULFOQUINOVOSYL TRANSFERASE SQD2"/>
    <property type="match status" value="1"/>
</dbReference>
<organism evidence="1 2">
    <name type="scientific">Lactiplantibacillus mudanjiangensis</name>
    <dbReference type="NCBI Taxonomy" id="1296538"/>
    <lineage>
        <taxon>Bacteria</taxon>
        <taxon>Bacillati</taxon>
        <taxon>Bacillota</taxon>
        <taxon>Bacilli</taxon>
        <taxon>Lactobacillales</taxon>
        <taxon>Lactobacillaceae</taxon>
        <taxon>Lactiplantibacillus</taxon>
    </lineage>
</organism>
<dbReference type="RefSeq" id="WP_130845467.1">
    <property type="nucleotide sequence ID" value="NZ_BJDY01000006.1"/>
</dbReference>
<dbReference type="Pfam" id="PF13692">
    <property type="entry name" value="Glyco_trans_1_4"/>
    <property type="match status" value="1"/>
</dbReference>
<accession>A0A660DWD4</accession>
<proteinExistence type="predicted"/>
<dbReference type="Gene3D" id="3.40.50.2000">
    <property type="entry name" value="Glycogen Phosphorylase B"/>
    <property type="match status" value="2"/>
</dbReference>
<dbReference type="PANTHER" id="PTHR45947:SF3">
    <property type="entry name" value="SULFOQUINOVOSYL TRANSFERASE SQD2"/>
    <property type="match status" value="1"/>
</dbReference>
<dbReference type="EMBL" id="UYIG01000035">
    <property type="protein sequence ID" value="VDG27668.1"/>
    <property type="molecule type" value="Genomic_DNA"/>
</dbReference>
<name>A0A660DWD4_9LACO</name>
<dbReference type="Proteomes" id="UP000289996">
    <property type="component" value="Unassembled WGS sequence"/>
</dbReference>
<dbReference type="OrthoDB" id="9787617at2"/>
<sequence length="381" mass="42396">MKLLIVVENLVMDGVKRASTVLGNALASQADVTYYSLAHPRSFYRLQAPLVVAPHPVDDQILNYFGDAPLQKYAIQITDLITFLRVGQYDSVILPGGLLTSFAPAIKASLPRLNVIAWMHNNVETYLYQYYVHMQKEFKTGLIAADAVVTLTASDLEGYSRFNPHTVKIYNPLTLNAAGHRADLRYHTIAFTGRIDIQHKGIDYLLALARQLPDDWQISMAGKGTPSAMATFDQLLTDLNVQDRIIYRGALKDEALRQHYQQASIFVMTSRWEGMPLVMGEAMALGLPVAAMTNTGSAEYLQGGRYGVLTPAHDVIGLWHGMQPLMADLSLREAYAQRSLQRAKAFSLPKIIRAWQGLLNRSYLPQVTVSEGASWEAQREG</sequence>
<evidence type="ECO:0000313" key="1">
    <source>
        <dbReference type="EMBL" id="VDG27668.1"/>
    </source>
</evidence>